<name>A0ABZ0HJD0_TRISK</name>
<keyword evidence="1" id="KW-1133">Transmembrane helix</keyword>
<dbReference type="EMBL" id="CP136704">
    <property type="protein sequence ID" value="WOI34943.1"/>
    <property type="molecule type" value="Genomic_DNA"/>
</dbReference>
<dbReference type="RefSeq" id="WP_317386738.1">
    <property type="nucleotide sequence ID" value="NZ_CP136704.1"/>
</dbReference>
<evidence type="ECO:0000313" key="3">
    <source>
        <dbReference type="Proteomes" id="UP001302666"/>
    </source>
</evidence>
<feature type="transmembrane region" description="Helical" evidence="1">
    <location>
        <begin position="108"/>
        <end position="132"/>
    </location>
</feature>
<protein>
    <submittedName>
        <fullName evidence="2">DUF2306 domain-containing protein</fullName>
    </submittedName>
</protein>
<proteinExistence type="predicted"/>
<dbReference type="Pfam" id="PF10067">
    <property type="entry name" value="DUF2306"/>
    <property type="match status" value="1"/>
</dbReference>
<sequence>MFRTARHIVLYMGMAFTMLIALHSLRYLFDGAEAVSALSETDALLEYLSGRQSTFWYSFSISQKPLYHLNEFAVVGHISAASIALLAGILQLTPFIRQNAPLLHRASGYLYAFTAILGLGLGAYISFSLPMIGGTKTIISNVIGGALGIGFVVVSFIYISKKQYLKHAQWMLRSYAVLMAILTVYLLVAVFALMGLDAERGYGLAHMICFPINLILVELFIRKSSSSGILVLTHSQ</sequence>
<keyword evidence="1" id="KW-0472">Membrane</keyword>
<feature type="transmembrane region" description="Helical" evidence="1">
    <location>
        <begin position="9"/>
        <end position="29"/>
    </location>
</feature>
<organism evidence="2 3">
    <name type="scientific">Tritonibacter scottomollicae</name>
    <name type="common">Epibacterium scottomollicae</name>
    <dbReference type="NCBI Taxonomy" id="483013"/>
    <lineage>
        <taxon>Bacteria</taxon>
        <taxon>Pseudomonadati</taxon>
        <taxon>Pseudomonadota</taxon>
        <taxon>Alphaproteobacteria</taxon>
        <taxon>Rhodobacterales</taxon>
        <taxon>Paracoccaceae</taxon>
        <taxon>Tritonibacter</taxon>
    </lineage>
</organism>
<keyword evidence="3" id="KW-1185">Reference proteome</keyword>
<feature type="transmembrane region" description="Helical" evidence="1">
    <location>
        <begin position="72"/>
        <end position="96"/>
    </location>
</feature>
<feature type="transmembrane region" description="Helical" evidence="1">
    <location>
        <begin position="202"/>
        <end position="221"/>
    </location>
</feature>
<reference evidence="2 3" key="1">
    <citation type="submission" date="2023-10" db="EMBL/GenBank/DDBJ databases">
        <title>Eight complete genome sequences of bacteria isolated from laboratory stock of Giant Kelp gametophytes.</title>
        <authorList>
            <person name="Tolentino B."/>
            <person name="Nuzhdin S."/>
        </authorList>
    </citation>
    <scope>NUCLEOTIDE SEQUENCE [LARGE SCALE GENOMIC DNA]</scope>
    <source>
        <strain evidence="2 3">LC.270.F.C4</strain>
    </source>
</reference>
<accession>A0ABZ0HJD0</accession>
<evidence type="ECO:0000313" key="2">
    <source>
        <dbReference type="EMBL" id="WOI34943.1"/>
    </source>
</evidence>
<evidence type="ECO:0000256" key="1">
    <source>
        <dbReference type="SAM" id="Phobius"/>
    </source>
</evidence>
<keyword evidence="1" id="KW-0812">Transmembrane</keyword>
<dbReference type="Proteomes" id="UP001302666">
    <property type="component" value="Chromosome"/>
</dbReference>
<gene>
    <name evidence="2" type="ORF">R1T40_09535</name>
</gene>
<dbReference type="InterPro" id="IPR018750">
    <property type="entry name" value="DUF2306_membrane"/>
</dbReference>
<feature type="transmembrane region" description="Helical" evidence="1">
    <location>
        <begin position="172"/>
        <end position="196"/>
    </location>
</feature>
<feature type="transmembrane region" description="Helical" evidence="1">
    <location>
        <begin position="138"/>
        <end position="160"/>
    </location>
</feature>